<keyword evidence="6" id="KW-1185">Reference proteome</keyword>
<organism evidence="5 6">
    <name type="scientific">Periconia digitata</name>
    <dbReference type="NCBI Taxonomy" id="1303443"/>
    <lineage>
        <taxon>Eukaryota</taxon>
        <taxon>Fungi</taxon>
        <taxon>Dikarya</taxon>
        <taxon>Ascomycota</taxon>
        <taxon>Pezizomycotina</taxon>
        <taxon>Dothideomycetes</taxon>
        <taxon>Pleosporomycetidae</taxon>
        <taxon>Pleosporales</taxon>
        <taxon>Massarineae</taxon>
        <taxon>Periconiaceae</taxon>
        <taxon>Periconia</taxon>
    </lineage>
</organism>
<dbReference type="FunFam" id="3.30.450.20:FF:000136">
    <property type="entry name" value="Sensor histidine kinase/response regulator Fos-1"/>
    <property type="match status" value="1"/>
</dbReference>
<dbReference type="PROSITE" id="PS50112">
    <property type="entry name" value="PAS"/>
    <property type="match status" value="1"/>
</dbReference>
<dbReference type="Proteomes" id="UP001152607">
    <property type="component" value="Unassembled WGS sequence"/>
</dbReference>
<proteinExistence type="predicted"/>
<dbReference type="CDD" id="cd00130">
    <property type="entry name" value="PAS"/>
    <property type="match status" value="1"/>
</dbReference>
<evidence type="ECO:0000259" key="3">
    <source>
        <dbReference type="PROSITE" id="PS50112"/>
    </source>
</evidence>
<dbReference type="SUPFAM" id="SSF47384">
    <property type="entry name" value="Homodimeric domain of signal transducing histidine kinase"/>
    <property type="match status" value="1"/>
</dbReference>
<evidence type="ECO:0000256" key="1">
    <source>
        <dbReference type="ARBA" id="ARBA00022553"/>
    </source>
</evidence>
<dbReference type="InterPro" id="IPR035965">
    <property type="entry name" value="PAS-like_dom_sf"/>
</dbReference>
<dbReference type="Gene3D" id="3.30.450.20">
    <property type="entry name" value="PAS domain"/>
    <property type="match status" value="2"/>
</dbReference>
<dbReference type="InterPro" id="IPR003661">
    <property type="entry name" value="HisK_dim/P_dom"/>
</dbReference>
<feature type="domain" description="PAC" evidence="4">
    <location>
        <begin position="231"/>
        <end position="282"/>
    </location>
</feature>
<evidence type="ECO:0000259" key="4">
    <source>
        <dbReference type="PROSITE" id="PS50113"/>
    </source>
</evidence>
<dbReference type="SMART" id="SM00388">
    <property type="entry name" value="HisKA"/>
    <property type="match status" value="1"/>
</dbReference>
<dbReference type="Pfam" id="PF00512">
    <property type="entry name" value="HisKA"/>
    <property type="match status" value="1"/>
</dbReference>
<name>A0A9W4XQ34_9PLEO</name>
<comment type="caution">
    <text evidence="5">The sequence shown here is derived from an EMBL/GenBank/DDBJ whole genome shotgun (WGS) entry which is preliminary data.</text>
</comment>
<dbReference type="OrthoDB" id="60033at2759"/>
<sequence>MAASLPATSLPVAAGLDELQHRASNSDLGSAWDIIRETPVPTVVLTPSLFVHEVSQSFCQVSGLHRERLLNNCHLDVICGKSLLPSFVSVAKGVQTAVDNAYPHQLEKFVYGKSIWSLRIVPIYRQNAGLRCLLMELQDVTQAHRKQRELEERLHVNETFRILVETVKDYAIFMLDPQGNVATWNAGAEAFKGYKKSEIIGKHFSNFYSQEDRDNGKPARELRDALRDGRVEDEGWRYRKDGTKFWANVVITPIRKNDTLLGFSKVTRDLSERKKAESTLIAAYEEASKLKSEFLANMSHEIRTPMHGMLSALTLLLDTKLNPEQLELARVIQESGDVLL</sequence>
<dbReference type="InterPro" id="IPR000700">
    <property type="entry name" value="PAS-assoc_C"/>
</dbReference>
<dbReference type="AlphaFoldDB" id="A0A9W4XQ34"/>
<reference evidence="5" key="1">
    <citation type="submission" date="2023-01" db="EMBL/GenBank/DDBJ databases">
        <authorList>
            <person name="Van Ghelder C."/>
            <person name="Rancurel C."/>
        </authorList>
    </citation>
    <scope>NUCLEOTIDE SEQUENCE</scope>
    <source>
        <strain evidence="5">CNCM I-4278</strain>
    </source>
</reference>
<dbReference type="CDD" id="cd00082">
    <property type="entry name" value="HisKA"/>
    <property type="match status" value="1"/>
</dbReference>
<dbReference type="SMART" id="SM00091">
    <property type="entry name" value="PAS"/>
    <property type="match status" value="1"/>
</dbReference>
<dbReference type="PROSITE" id="PS50113">
    <property type="entry name" value="PAC"/>
    <property type="match status" value="1"/>
</dbReference>
<gene>
    <name evidence="5" type="ORF">PDIGIT_LOCUS6314</name>
</gene>
<feature type="domain" description="PAS" evidence="3">
    <location>
        <begin position="156"/>
        <end position="229"/>
    </location>
</feature>
<dbReference type="InterPro" id="IPR036097">
    <property type="entry name" value="HisK_dim/P_sf"/>
</dbReference>
<accession>A0A9W4XQ34</accession>
<protein>
    <recommendedName>
        <fullName evidence="7">LOV domain-containing protein</fullName>
    </recommendedName>
</protein>
<dbReference type="NCBIfam" id="TIGR00229">
    <property type="entry name" value="sensory_box"/>
    <property type="match status" value="1"/>
</dbReference>
<dbReference type="GO" id="GO:0000155">
    <property type="term" value="F:phosphorelay sensor kinase activity"/>
    <property type="evidence" value="ECO:0007669"/>
    <property type="project" value="InterPro"/>
</dbReference>
<dbReference type="Pfam" id="PF13426">
    <property type="entry name" value="PAS_9"/>
    <property type="match status" value="1"/>
</dbReference>
<dbReference type="PANTHER" id="PTHR45339:SF1">
    <property type="entry name" value="HYBRID SIGNAL TRANSDUCTION HISTIDINE KINASE J"/>
    <property type="match status" value="1"/>
</dbReference>
<evidence type="ECO:0000313" key="6">
    <source>
        <dbReference type="Proteomes" id="UP001152607"/>
    </source>
</evidence>
<evidence type="ECO:0000256" key="2">
    <source>
        <dbReference type="ARBA" id="ARBA00023012"/>
    </source>
</evidence>
<dbReference type="SUPFAM" id="SSF55785">
    <property type="entry name" value="PYP-like sensor domain (PAS domain)"/>
    <property type="match status" value="1"/>
</dbReference>
<keyword evidence="2" id="KW-0902">Two-component regulatory system</keyword>
<keyword evidence="1" id="KW-0597">Phosphoprotein</keyword>
<dbReference type="EMBL" id="CAOQHR010000004">
    <property type="protein sequence ID" value="CAI6333276.1"/>
    <property type="molecule type" value="Genomic_DNA"/>
</dbReference>
<evidence type="ECO:0000313" key="5">
    <source>
        <dbReference type="EMBL" id="CAI6333276.1"/>
    </source>
</evidence>
<evidence type="ECO:0008006" key="7">
    <source>
        <dbReference type="Google" id="ProtNLM"/>
    </source>
</evidence>
<dbReference type="InterPro" id="IPR000014">
    <property type="entry name" value="PAS"/>
</dbReference>
<dbReference type="PANTHER" id="PTHR45339">
    <property type="entry name" value="HYBRID SIGNAL TRANSDUCTION HISTIDINE KINASE J"/>
    <property type="match status" value="1"/>
</dbReference>
<dbReference type="Gene3D" id="1.10.287.130">
    <property type="match status" value="1"/>
</dbReference>